<name>A0AAW0DAF0_9AGAR</name>
<dbReference type="EMBL" id="JAWWNJ010000009">
    <property type="protein sequence ID" value="KAK7048544.1"/>
    <property type="molecule type" value="Genomic_DNA"/>
</dbReference>
<evidence type="ECO:0000313" key="6">
    <source>
        <dbReference type="Proteomes" id="UP001362999"/>
    </source>
</evidence>
<accession>A0AAW0DAF0</accession>
<keyword evidence="1" id="KW-0285">Flavoprotein</keyword>
<dbReference type="Pfam" id="PF07992">
    <property type="entry name" value="Pyr_redox_2"/>
    <property type="match status" value="1"/>
</dbReference>
<dbReference type="PANTHER" id="PTHR23023">
    <property type="entry name" value="DIMETHYLANILINE MONOOXYGENASE"/>
    <property type="match status" value="1"/>
</dbReference>
<keyword evidence="6" id="KW-1185">Reference proteome</keyword>
<reference evidence="5 6" key="1">
    <citation type="journal article" date="2024" name="J Genomics">
        <title>Draft genome sequencing and assembly of Favolaschia claudopus CIRM-BRFM 2984 isolated from oak limbs.</title>
        <authorList>
            <person name="Navarro D."/>
            <person name="Drula E."/>
            <person name="Chaduli D."/>
            <person name="Cazenave R."/>
            <person name="Ahrendt S."/>
            <person name="Wang J."/>
            <person name="Lipzen A."/>
            <person name="Daum C."/>
            <person name="Barry K."/>
            <person name="Grigoriev I.V."/>
            <person name="Favel A."/>
            <person name="Rosso M.N."/>
            <person name="Martin F."/>
        </authorList>
    </citation>
    <scope>NUCLEOTIDE SEQUENCE [LARGE SCALE GENOMIC DNA]</scope>
    <source>
        <strain evidence="5 6">CIRM-BRFM 2984</strain>
    </source>
</reference>
<evidence type="ECO:0000313" key="5">
    <source>
        <dbReference type="EMBL" id="KAK7048544.1"/>
    </source>
</evidence>
<comment type="caution">
    <text evidence="5">The sequence shown here is derived from an EMBL/GenBank/DDBJ whole genome shotgun (WGS) entry which is preliminary data.</text>
</comment>
<keyword evidence="3" id="KW-0560">Oxidoreductase</keyword>
<dbReference type="PRINTS" id="PR00419">
    <property type="entry name" value="ADXRDTASE"/>
</dbReference>
<gene>
    <name evidence="5" type="ORF">R3P38DRAFT_2870029</name>
</gene>
<dbReference type="Gene3D" id="3.50.50.60">
    <property type="entry name" value="FAD/NAD(P)-binding domain"/>
    <property type="match status" value="2"/>
</dbReference>
<evidence type="ECO:0000256" key="1">
    <source>
        <dbReference type="ARBA" id="ARBA00022630"/>
    </source>
</evidence>
<evidence type="ECO:0000259" key="4">
    <source>
        <dbReference type="Pfam" id="PF07992"/>
    </source>
</evidence>
<evidence type="ECO:0000256" key="2">
    <source>
        <dbReference type="ARBA" id="ARBA00022827"/>
    </source>
</evidence>
<dbReference type="InterPro" id="IPR050346">
    <property type="entry name" value="FMO-like"/>
</dbReference>
<dbReference type="GO" id="GO:0016491">
    <property type="term" value="F:oxidoreductase activity"/>
    <property type="evidence" value="ECO:0007669"/>
    <property type="project" value="UniProtKB-KW"/>
</dbReference>
<sequence length="552" mass="60791">MPQEWPDPLTSAIAIIGSGPAGLITAHTLLQDGFSQVQILTRDSTVGGVWAADRVYPGLQINNVHGEYRFSALKMPPAEGGRLTGHDLRAYMEAFSQRFQHIIRFNTEVVHIRRDETTSLWYISLQDKITSTLEVLVFDRVVLCTGGCSTPNIPQPLSVAAATQAGFQGPVIHSMNFASQIDRILESTTNIKVLTVIVGGGRSAQDMAAYLANQGRKVKVVFEMADAILASPSPLPAFVRKSRLLSIFFGYSILRSRLERFLHTTRLGAIITGSFWSTLSAASLASLSVPNDSPLRNIRSLFWTTSTNDEGVPNPNRFHALVNAGKIELVSPARVRGFTPGGKCLTLSDGHMVDADVVLLATGHASSWTGLFDENTANELGINRHPPGSASSAKSYTEWDNYRSLANPPKSRPDSVKWAATIYNGIVPAKNITRRDFAINGASFTANVGYSCEVQAHWISSYFLGDQMSIPKTPEEAYERAERDAAWVRKRHPDALLRWPQYTDHLLEEMGLSSMRSGGNWLTWPFKIIDVKEIANLSEERRQSRIGAEPKP</sequence>
<keyword evidence="2" id="KW-0274">FAD</keyword>
<dbReference type="InterPro" id="IPR023753">
    <property type="entry name" value="FAD/NAD-binding_dom"/>
</dbReference>
<proteinExistence type="predicted"/>
<dbReference type="SUPFAM" id="SSF51905">
    <property type="entry name" value="FAD/NAD(P)-binding domain"/>
    <property type="match status" value="3"/>
</dbReference>
<organism evidence="5 6">
    <name type="scientific">Favolaschia claudopus</name>
    <dbReference type="NCBI Taxonomy" id="2862362"/>
    <lineage>
        <taxon>Eukaryota</taxon>
        <taxon>Fungi</taxon>
        <taxon>Dikarya</taxon>
        <taxon>Basidiomycota</taxon>
        <taxon>Agaricomycotina</taxon>
        <taxon>Agaricomycetes</taxon>
        <taxon>Agaricomycetidae</taxon>
        <taxon>Agaricales</taxon>
        <taxon>Marasmiineae</taxon>
        <taxon>Mycenaceae</taxon>
        <taxon>Favolaschia</taxon>
    </lineage>
</organism>
<dbReference type="InterPro" id="IPR036188">
    <property type="entry name" value="FAD/NAD-bd_sf"/>
</dbReference>
<dbReference type="AlphaFoldDB" id="A0AAW0DAF0"/>
<protein>
    <submittedName>
        <fullName evidence="5">FAD /NAD-P-binding domain-containing protein</fullName>
    </submittedName>
</protein>
<evidence type="ECO:0000256" key="3">
    <source>
        <dbReference type="ARBA" id="ARBA00023002"/>
    </source>
</evidence>
<feature type="domain" description="FAD/NAD(P)-binding" evidence="4">
    <location>
        <begin position="13"/>
        <end position="229"/>
    </location>
</feature>
<dbReference type="Proteomes" id="UP001362999">
    <property type="component" value="Unassembled WGS sequence"/>
</dbReference>